<accession>A0A369JCC1</accession>
<dbReference type="InParanoid" id="A0A369JCC1"/>
<feature type="compositionally biased region" description="Low complexity" evidence="1">
    <location>
        <begin position="70"/>
        <end position="83"/>
    </location>
</feature>
<sequence length="96" mass="10991">MTDALGLSQQKNIDGLEDPGEREREKVFYFYFGIEIRMLIPRPPSEARPPRSARVTEQSPPEIGGEPRRSSSGSQMQTQTQNTLEEERARTIRDLE</sequence>
<organism evidence="2 3">
    <name type="scientific">Hypsizygus marmoreus</name>
    <name type="common">White beech mushroom</name>
    <name type="synonym">Agaricus marmoreus</name>
    <dbReference type="NCBI Taxonomy" id="39966"/>
    <lineage>
        <taxon>Eukaryota</taxon>
        <taxon>Fungi</taxon>
        <taxon>Dikarya</taxon>
        <taxon>Basidiomycota</taxon>
        <taxon>Agaricomycotina</taxon>
        <taxon>Agaricomycetes</taxon>
        <taxon>Agaricomycetidae</taxon>
        <taxon>Agaricales</taxon>
        <taxon>Tricholomatineae</taxon>
        <taxon>Lyophyllaceae</taxon>
        <taxon>Hypsizygus</taxon>
    </lineage>
</organism>
<protein>
    <submittedName>
        <fullName evidence="2">Uncharacterized protein</fullName>
    </submittedName>
</protein>
<evidence type="ECO:0000256" key="1">
    <source>
        <dbReference type="SAM" id="MobiDB-lite"/>
    </source>
</evidence>
<dbReference type="EMBL" id="LUEZ02000087">
    <property type="protein sequence ID" value="RDB18850.1"/>
    <property type="molecule type" value="Genomic_DNA"/>
</dbReference>
<dbReference type="AlphaFoldDB" id="A0A369JCC1"/>
<evidence type="ECO:0000313" key="3">
    <source>
        <dbReference type="Proteomes" id="UP000076154"/>
    </source>
</evidence>
<evidence type="ECO:0000313" key="2">
    <source>
        <dbReference type="EMBL" id="RDB18850.1"/>
    </source>
</evidence>
<gene>
    <name evidence="2" type="ORF">Hypma_014584</name>
</gene>
<comment type="caution">
    <text evidence="2">The sequence shown here is derived from an EMBL/GenBank/DDBJ whole genome shotgun (WGS) entry which is preliminary data.</text>
</comment>
<feature type="region of interest" description="Disordered" evidence="1">
    <location>
        <begin position="40"/>
        <end position="96"/>
    </location>
</feature>
<name>A0A369JCC1_HYPMA</name>
<feature type="region of interest" description="Disordered" evidence="1">
    <location>
        <begin position="1"/>
        <end position="20"/>
    </location>
</feature>
<feature type="compositionally biased region" description="Basic and acidic residues" evidence="1">
    <location>
        <begin position="85"/>
        <end position="96"/>
    </location>
</feature>
<dbReference type="Proteomes" id="UP000076154">
    <property type="component" value="Unassembled WGS sequence"/>
</dbReference>
<proteinExistence type="predicted"/>
<reference evidence="2" key="1">
    <citation type="submission" date="2018-04" db="EMBL/GenBank/DDBJ databases">
        <title>Whole genome sequencing of Hypsizygus marmoreus.</title>
        <authorList>
            <person name="Choi I.-G."/>
            <person name="Min B."/>
            <person name="Kim J.-G."/>
            <person name="Kim S."/>
            <person name="Oh Y.-L."/>
            <person name="Kong W.-S."/>
            <person name="Park H."/>
            <person name="Jeong J."/>
            <person name="Song E.-S."/>
        </authorList>
    </citation>
    <scope>NUCLEOTIDE SEQUENCE [LARGE SCALE GENOMIC DNA]</scope>
    <source>
        <strain evidence="2">51987-8</strain>
    </source>
</reference>
<keyword evidence="3" id="KW-1185">Reference proteome</keyword>